<accession>G4YQ29</accession>
<dbReference type="RefSeq" id="XP_009516619.1">
    <property type="nucleotide sequence ID" value="XM_009518324.1"/>
</dbReference>
<proteinExistence type="predicted"/>
<dbReference type="GeneID" id="20644863"/>
<keyword evidence="3" id="KW-1185">Reference proteome</keyword>
<evidence type="ECO:0000256" key="1">
    <source>
        <dbReference type="SAM" id="MobiDB-lite"/>
    </source>
</evidence>
<name>G4YQ29_PHYSP</name>
<dbReference type="KEGG" id="psoj:PHYSODRAFT_322876"/>
<dbReference type="InParanoid" id="G4YQ29"/>
<dbReference type="Proteomes" id="UP000002640">
    <property type="component" value="Unassembled WGS sequence"/>
</dbReference>
<protein>
    <submittedName>
        <fullName evidence="2">Uncharacterized protein</fullName>
    </submittedName>
</protein>
<feature type="compositionally biased region" description="Basic and acidic residues" evidence="1">
    <location>
        <begin position="36"/>
        <end position="61"/>
    </location>
</feature>
<feature type="compositionally biased region" description="Polar residues" evidence="1">
    <location>
        <begin position="1"/>
        <end position="10"/>
    </location>
</feature>
<dbReference type="AlphaFoldDB" id="G4YQ29"/>
<reference evidence="2 3" key="1">
    <citation type="journal article" date="2006" name="Science">
        <title>Phytophthora genome sequences uncover evolutionary origins and mechanisms of pathogenesis.</title>
        <authorList>
            <person name="Tyler B.M."/>
            <person name="Tripathy S."/>
            <person name="Zhang X."/>
            <person name="Dehal P."/>
            <person name="Jiang R.H."/>
            <person name="Aerts A."/>
            <person name="Arredondo F.D."/>
            <person name="Baxter L."/>
            <person name="Bensasson D."/>
            <person name="Beynon J.L."/>
            <person name="Chapman J."/>
            <person name="Damasceno C.M."/>
            <person name="Dorrance A.E."/>
            <person name="Dou D."/>
            <person name="Dickerman A.W."/>
            <person name="Dubchak I.L."/>
            <person name="Garbelotto M."/>
            <person name="Gijzen M."/>
            <person name="Gordon S.G."/>
            <person name="Govers F."/>
            <person name="Grunwald N.J."/>
            <person name="Huang W."/>
            <person name="Ivors K.L."/>
            <person name="Jones R.W."/>
            <person name="Kamoun S."/>
            <person name="Krampis K."/>
            <person name="Lamour K.H."/>
            <person name="Lee M.K."/>
            <person name="McDonald W.H."/>
            <person name="Medina M."/>
            <person name="Meijer H.J."/>
            <person name="Nordberg E.K."/>
            <person name="Maclean D.J."/>
            <person name="Ospina-Giraldo M.D."/>
            <person name="Morris P.F."/>
            <person name="Phuntumart V."/>
            <person name="Putnam N.H."/>
            <person name="Rash S."/>
            <person name="Rose J.K."/>
            <person name="Sakihama Y."/>
            <person name="Salamov A.A."/>
            <person name="Savidor A."/>
            <person name="Scheuring C.F."/>
            <person name="Smith B.M."/>
            <person name="Sobral B.W."/>
            <person name="Terry A."/>
            <person name="Torto-Alalibo T.A."/>
            <person name="Win J."/>
            <person name="Xu Z."/>
            <person name="Zhang H."/>
            <person name="Grigoriev I.V."/>
            <person name="Rokhsar D.S."/>
            <person name="Boore J.L."/>
        </authorList>
    </citation>
    <scope>NUCLEOTIDE SEQUENCE [LARGE SCALE GENOMIC DNA]</scope>
    <source>
        <strain evidence="2 3">P6497</strain>
    </source>
</reference>
<evidence type="ECO:0000313" key="3">
    <source>
        <dbReference type="Proteomes" id="UP000002640"/>
    </source>
</evidence>
<dbReference type="EMBL" id="JH159151">
    <property type="protein sequence ID" value="EGZ29344.1"/>
    <property type="molecule type" value="Genomic_DNA"/>
</dbReference>
<organism evidence="2 3">
    <name type="scientific">Phytophthora sojae (strain P6497)</name>
    <name type="common">Soybean stem and root rot agent</name>
    <name type="synonym">Phytophthora megasperma f. sp. glycines</name>
    <dbReference type="NCBI Taxonomy" id="1094619"/>
    <lineage>
        <taxon>Eukaryota</taxon>
        <taxon>Sar</taxon>
        <taxon>Stramenopiles</taxon>
        <taxon>Oomycota</taxon>
        <taxon>Peronosporomycetes</taxon>
        <taxon>Peronosporales</taxon>
        <taxon>Peronosporaceae</taxon>
        <taxon>Phytophthora</taxon>
    </lineage>
</organism>
<gene>
    <name evidence="2" type="ORF">PHYSODRAFT_322876</name>
</gene>
<feature type="region of interest" description="Disordered" evidence="1">
    <location>
        <begin position="1"/>
        <end position="72"/>
    </location>
</feature>
<evidence type="ECO:0000313" key="2">
    <source>
        <dbReference type="EMBL" id="EGZ29344.1"/>
    </source>
</evidence>
<dbReference type="OMA" id="WELAKIS"/>
<sequence length="229" mass="24729">MVKTPRSGSPATAGGRARPRSADAATKATANTPRSVKFDRVGDRDHGSGVDDDRSADEVEMKGPAPKLEDEDVDELTVVVGKSGAPRPIARRLDAELGEVTPAQVLVPDERPITGNRPPVNGDTPNAYKILGQKEVGGAKWVTLERELASPIDSSTLFQFSKQTKRLLVAMGFECTSVPSNVALEVWELAKISAELTKWKRKCGKKIRSRMVLMELDPPVDPVMGSGSW</sequence>